<sequence>MALQPPQLKLEQCIDIASTIELGGYGTVSYTWEYIKDFKIPQPDGELLGLLWDVPRTTGFDLNRGKEVMKTLDSSREGGRWLVRGCALQEGVLLHETVLIGSVSKTLSDDTFQHNGGRASVIDLTARITALAIAVAKSFLLQANGQEPQNSIGGVTSQ</sequence>
<dbReference type="EMBL" id="CP017829">
    <property type="protein sequence ID" value="APA16087.1"/>
    <property type="molecule type" value="Genomic_DNA"/>
</dbReference>
<dbReference type="RefSeq" id="XP_001588679.1">
    <property type="nucleotide sequence ID" value="XM_001588629.1"/>
</dbReference>
<dbReference type="VEuPathDB" id="FungiDB:sscle_16g108570"/>
<dbReference type="AlphaFoldDB" id="A0A1D9QMC7"/>
<reference evidence="2" key="1">
    <citation type="journal article" date="2017" name="Genome Biol. Evol.">
        <title>The complete genome sequence of the phytopathogenic fungus Sclerotinia sclerotiorum reveals insights into the genome architecture of broad host range pathogens.</title>
        <authorList>
            <person name="Derbyshire M."/>
            <person name="Denton-Giles M."/>
            <person name="Hegedus D."/>
            <person name="Seifbarghy S."/>
            <person name="Rollins J."/>
            <person name="van Kan J."/>
            <person name="Seidl M.F."/>
            <person name="Faino L."/>
            <person name="Mbengue M."/>
            <person name="Navaud O."/>
            <person name="Raffaele S."/>
            <person name="Hammond-Kosack K."/>
            <person name="Heard S."/>
            <person name="Oliver R."/>
        </authorList>
    </citation>
    <scope>NUCLEOTIDE SEQUENCE [LARGE SCALE GENOMIC DNA]</scope>
    <source>
        <strain evidence="2">ATCC 18683 / 1980 / Ss-1</strain>
    </source>
</reference>
<evidence type="ECO:0000313" key="1">
    <source>
        <dbReference type="EMBL" id="APA16087.1"/>
    </source>
</evidence>
<gene>
    <name evidence="1" type="ORF">sscle_16g108570</name>
</gene>
<evidence type="ECO:0000313" key="2">
    <source>
        <dbReference type="Proteomes" id="UP000177798"/>
    </source>
</evidence>
<organism evidence="1 2">
    <name type="scientific">Sclerotinia sclerotiorum (strain ATCC 18683 / 1980 / Ss-1)</name>
    <name type="common">White mold</name>
    <name type="synonym">Whetzelinia sclerotiorum</name>
    <dbReference type="NCBI Taxonomy" id="665079"/>
    <lineage>
        <taxon>Eukaryota</taxon>
        <taxon>Fungi</taxon>
        <taxon>Dikarya</taxon>
        <taxon>Ascomycota</taxon>
        <taxon>Pezizomycotina</taxon>
        <taxon>Leotiomycetes</taxon>
        <taxon>Helotiales</taxon>
        <taxon>Sclerotiniaceae</taxon>
        <taxon>Sclerotinia</taxon>
    </lineage>
</organism>
<protein>
    <submittedName>
        <fullName evidence="1">Uncharacterized protein</fullName>
    </submittedName>
</protein>
<dbReference type="OrthoDB" id="3460844at2759"/>
<accession>A0A1D9QMC7</accession>
<name>A0A1D9QMC7_SCLS1</name>
<dbReference type="Proteomes" id="UP000177798">
    <property type="component" value="Chromosome 16"/>
</dbReference>
<proteinExistence type="predicted"/>
<dbReference type="KEGG" id="ssl:SS1G_10226"/>